<keyword evidence="3" id="KW-1185">Reference proteome</keyword>
<proteinExistence type="predicted"/>
<evidence type="ECO:0000313" key="3">
    <source>
        <dbReference type="Proteomes" id="UP000694232"/>
    </source>
</evidence>
<dbReference type="EMBL" id="CP076642">
    <property type="protein sequence ID" value="QXO15787.1"/>
    <property type="molecule type" value="Genomic_DNA"/>
</dbReference>
<sequence length="74" mass="8113">MKVVSVFNNKGGVGKSTLTYHMGAALSELGIKTLLVDLDPQSNLTLYGLSEKELEKIWIAEDPFIEDFAAAKKK</sequence>
<dbReference type="InterPro" id="IPR025669">
    <property type="entry name" value="AAA_dom"/>
</dbReference>
<accession>A0A975U614</accession>
<dbReference type="AlphaFoldDB" id="A0A975U614"/>
<organism evidence="2 3">
    <name type="scientific">Vibrio ostreae</name>
    <dbReference type="NCBI Taxonomy" id="2841925"/>
    <lineage>
        <taxon>Bacteria</taxon>
        <taxon>Pseudomonadati</taxon>
        <taxon>Pseudomonadota</taxon>
        <taxon>Gammaproteobacteria</taxon>
        <taxon>Vibrionales</taxon>
        <taxon>Vibrionaceae</taxon>
        <taxon>Vibrio</taxon>
    </lineage>
</organism>
<dbReference type="RefSeq" id="WP_218561696.1">
    <property type="nucleotide sequence ID" value="NZ_CP076642.1"/>
</dbReference>
<dbReference type="InterPro" id="IPR050678">
    <property type="entry name" value="DNA_Partitioning_ATPase"/>
</dbReference>
<evidence type="ECO:0000259" key="1">
    <source>
        <dbReference type="Pfam" id="PF13614"/>
    </source>
</evidence>
<reference evidence="2" key="1">
    <citation type="submission" date="2021-06" db="EMBL/GenBank/DDBJ databases">
        <title>Vibrio nov. sp., novel gut bacterium isolated from Yellow Sea oyster.</title>
        <authorList>
            <person name="Muhammad N."/>
            <person name="Nguyen T.H."/>
            <person name="Lee Y.-J."/>
            <person name="Ko J."/>
            <person name="Kim S.-G."/>
        </authorList>
    </citation>
    <scope>NUCLEOTIDE SEQUENCE</scope>
    <source>
        <strain evidence="2">OG9-811</strain>
    </source>
</reference>
<dbReference type="PANTHER" id="PTHR13696">
    <property type="entry name" value="P-LOOP CONTAINING NUCLEOSIDE TRIPHOSPHATE HYDROLASE"/>
    <property type="match status" value="1"/>
</dbReference>
<feature type="domain" description="AAA" evidence="1">
    <location>
        <begin position="1"/>
        <end position="56"/>
    </location>
</feature>
<dbReference type="Pfam" id="PF13614">
    <property type="entry name" value="AAA_31"/>
    <property type="match status" value="1"/>
</dbReference>
<gene>
    <name evidence="2" type="ORF">KNV97_05070</name>
</gene>
<dbReference type="KEGG" id="vos:KNV97_05070"/>
<dbReference type="Proteomes" id="UP000694232">
    <property type="component" value="Chromosome 2"/>
</dbReference>
<dbReference type="PANTHER" id="PTHR13696:SF99">
    <property type="entry name" value="COBYRINIC ACID AC-DIAMIDE SYNTHASE"/>
    <property type="match status" value="1"/>
</dbReference>
<dbReference type="CDD" id="cd02042">
    <property type="entry name" value="ParAB_family"/>
    <property type="match status" value="1"/>
</dbReference>
<protein>
    <submittedName>
        <fullName evidence="2">ParA family protein</fullName>
    </submittedName>
</protein>
<name>A0A975U614_9VIBR</name>
<evidence type="ECO:0000313" key="2">
    <source>
        <dbReference type="EMBL" id="QXO15787.1"/>
    </source>
</evidence>